<evidence type="ECO:0000256" key="1">
    <source>
        <dbReference type="SAM" id="MobiDB-lite"/>
    </source>
</evidence>
<proteinExistence type="predicted"/>
<dbReference type="Pfam" id="PF01582">
    <property type="entry name" value="TIR"/>
    <property type="match status" value="1"/>
</dbReference>
<dbReference type="SMART" id="SM00255">
    <property type="entry name" value="TIR"/>
    <property type="match status" value="1"/>
</dbReference>
<dbReference type="SUPFAM" id="SSF52058">
    <property type="entry name" value="L domain-like"/>
    <property type="match status" value="2"/>
</dbReference>
<dbReference type="PROSITE" id="PS50104">
    <property type="entry name" value="TIR"/>
    <property type="match status" value="1"/>
</dbReference>
<dbReference type="SUPFAM" id="SSF52540">
    <property type="entry name" value="P-loop containing nucleoside triphosphate hydrolases"/>
    <property type="match status" value="1"/>
</dbReference>
<dbReference type="InterPro" id="IPR035897">
    <property type="entry name" value="Toll_tir_struct_dom_sf"/>
</dbReference>
<protein>
    <recommendedName>
        <fullName evidence="2">TIR domain-containing protein</fullName>
    </recommendedName>
</protein>
<dbReference type="Proteomes" id="UP001154282">
    <property type="component" value="Unassembled WGS sequence"/>
</dbReference>
<dbReference type="Pfam" id="PF00931">
    <property type="entry name" value="NB-ARC"/>
    <property type="match status" value="1"/>
</dbReference>
<dbReference type="Gene3D" id="3.40.50.300">
    <property type="entry name" value="P-loop containing nucleotide triphosphate hydrolases"/>
    <property type="match status" value="1"/>
</dbReference>
<dbReference type="InterPro" id="IPR032675">
    <property type="entry name" value="LRR_dom_sf"/>
</dbReference>
<dbReference type="InterPro" id="IPR044974">
    <property type="entry name" value="Disease_R_plants"/>
</dbReference>
<dbReference type="PANTHER" id="PTHR11017:SF555">
    <property type="entry name" value="TIR-NBS-LRR RCT1-LIKE RESISTANCE PROTEIN"/>
    <property type="match status" value="1"/>
</dbReference>
<dbReference type="EMBL" id="CAMGYJ010000002">
    <property type="protein sequence ID" value="CAI0375368.1"/>
    <property type="molecule type" value="Genomic_DNA"/>
</dbReference>
<dbReference type="InterPro" id="IPR042197">
    <property type="entry name" value="Apaf_helical"/>
</dbReference>
<dbReference type="Gene3D" id="3.80.10.10">
    <property type="entry name" value="Ribonuclease Inhibitor"/>
    <property type="match status" value="2"/>
</dbReference>
<keyword evidence="4" id="KW-1185">Reference proteome</keyword>
<accession>A0AAV0GSL7</accession>
<feature type="domain" description="TIR" evidence="2">
    <location>
        <begin position="28"/>
        <end position="203"/>
    </location>
</feature>
<gene>
    <name evidence="3" type="ORF">LITE_LOCUS566</name>
</gene>
<dbReference type="AlphaFoldDB" id="A0AAV0GSL7"/>
<dbReference type="GO" id="GO:0043531">
    <property type="term" value="F:ADP binding"/>
    <property type="evidence" value="ECO:0007669"/>
    <property type="project" value="InterPro"/>
</dbReference>
<evidence type="ECO:0000313" key="3">
    <source>
        <dbReference type="EMBL" id="CAI0375368.1"/>
    </source>
</evidence>
<dbReference type="PRINTS" id="PR00364">
    <property type="entry name" value="DISEASERSIST"/>
</dbReference>
<feature type="region of interest" description="Disordered" evidence="1">
    <location>
        <begin position="1"/>
        <end position="23"/>
    </location>
</feature>
<dbReference type="PANTHER" id="PTHR11017">
    <property type="entry name" value="LEUCINE-RICH REPEAT-CONTAINING PROTEIN"/>
    <property type="match status" value="1"/>
</dbReference>
<organism evidence="3 4">
    <name type="scientific">Linum tenue</name>
    <dbReference type="NCBI Taxonomy" id="586396"/>
    <lineage>
        <taxon>Eukaryota</taxon>
        <taxon>Viridiplantae</taxon>
        <taxon>Streptophyta</taxon>
        <taxon>Embryophyta</taxon>
        <taxon>Tracheophyta</taxon>
        <taxon>Spermatophyta</taxon>
        <taxon>Magnoliopsida</taxon>
        <taxon>eudicotyledons</taxon>
        <taxon>Gunneridae</taxon>
        <taxon>Pentapetalae</taxon>
        <taxon>rosids</taxon>
        <taxon>fabids</taxon>
        <taxon>Malpighiales</taxon>
        <taxon>Linaceae</taxon>
        <taxon>Linum</taxon>
    </lineage>
</organism>
<evidence type="ECO:0000259" key="2">
    <source>
        <dbReference type="PROSITE" id="PS50104"/>
    </source>
</evidence>
<name>A0AAV0GSL7_9ROSI</name>
<dbReference type="GO" id="GO:0007165">
    <property type="term" value="P:signal transduction"/>
    <property type="evidence" value="ECO:0007669"/>
    <property type="project" value="InterPro"/>
</dbReference>
<comment type="caution">
    <text evidence="3">The sequence shown here is derived from an EMBL/GenBank/DDBJ whole genome shotgun (WGS) entry which is preliminary data.</text>
</comment>
<dbReference type="InterPro" id="IPR027417">
    <property type="entry name" value="P-loop_NTPase"/>
</dbReference>
<sequence>MASSSSSPPPPPPSSHHADSSSSFSGKWEYDVFLCFRGDTRHSFTSHLSAAFRDRQVNFFIDNMLNKTESIDELTSVLKRCALSVVIFSEKFPDSSWCLDEVATISQSMTKFRHRVLPVFYRVDSSDVSGDSGSYAKTIERKYGARASKFWKKTHRASKSPEDRKRWMDALKVVANIAGYTSEAIKIESELVEAIVNCVQNTLLEMSPRVKPDNLIGIDFRVDEVVELLAMDTNDFRIIELWGMGGVGKTTLAKACYQRVISTVEGIKYHFVGDINQRDAMETRMEEMITKLYSTLLSESNLTYDNLLFDERKRRLSHLRVFLVFDDVENLSQIERLLLGNHLSSTHLFAPGSRIILTTRNKMVVGNVGAKIYHVDCLSHIESLQLFQLHAFGESRPSDDLMGLSSRAVSYCQGCPLAIKVVGGALIGKSRDYWVSFLSDMRQIPTPEIRHVLMRSYNALGGKEIQSLFLDIACFFYGTNKSLVTKYSPAYHLLEVLIDKSLCTCVVERTRERIQVHALLRELAWSIVNDESIKLENPTRLNNLGDIQKLLTKKSLPSLQGGSTAQGIYLDLSKASEIDVEANVFEGMTSLRFLAIIYSGNKEGAPKIHVPYDAFTTLPDSLRWLQWQKFPSKSLPSSFTPKNLVALSLEYSPILKRCWDVEQPELANLVFLNLSHCINLVAIPDLSGSPKLEFLGLLGCKSLVELPSHVGDLNKLEVLDLRRCANLTILPPRLNSKFLKHFFLSQCPKVTRCPEIDSRELMILDLEQTPVRALPLAIYNIKEGGCLSLSGRHITCFPAISTSLDLLGLTFTLITEMNCYDDHQLGSLPRFSALELVANLQLKSLPKHLWSMVSRSLLIHYCPSIETLPEIFHPVTGFANIYIKGCLNLKSFPTSINNLKSLQLLGLDNTDIESLPPAIVELDQLTDLELPNNKRLKFLPCDIHKLAKLSYLNLSSCTKIKFLPELPPSLLTLCVSGCTLLQALPSNADKLRFKDLYFEDCPQLDPDLPQQVMLNFYDLAASDLHPKGVLQHSGSELPTWFDYKSSNHASDSCMMVQFTLPNCTTERRIKGIAFGLVCSLDIGEVDISVTCDCNIGNIAAAASWCSPSFGFGQDSQSDNVYIWYDKNLLGETKKGVILIREEADPWYERYAGLQGSFRFSLQPSIGQDPEKLRRIKIKSIGVSLLLSEQKNGAQGMLAVSKNKGKEVQE</sequence>
<dbReference type="Gene3D" id="3.40.50.10140">
    <property type="entry name" value="Toll/interleukin-1 receptor homology (TIR) domain"/>
    <property type="match status" value="1"/>
</dbReference>
<dbReference type="InterPro" id="IPR002182">
    <property type="entry name" value="NB-ARC"/>
</dbReference>
<dbReference type="Gene3D" id="1.10.8.430">
    <property type="entry name" value="Helical domain of apoptotic protease-activating factors"/>
    <property type="match status" value="1"/>
</dbReference>
<reference evidence="3" key="1">
    <citation type="submission" date="2022-08" db="EMBL/GenBank/DDBJ databases">
        <authorList>
            <person name="Gutierrez-Valencia J."/>
        </authorList>
    </citation>
    <scope>NUCLEOTIDE SEQUENCE</scope>
</reference>
<evidence type="ECO:0000313" key="4">
    <source>
        <dbReference type="Proteomes" id="UP001154282"/>
    </source>
</evidence>
<dbReference type="GO" id="GO:0006952">
    <property type="term" value="P:defense response"/>
    <property type="evidence" value="ECO:0007669"/>
    <property type="project" value="InterPro"/>
</dbReference>
<dbReference type="InterPro" id="IPR000157">
    <property type="entry name" value="TIR_dom"/>
</dbReference>
<dbReference type="SUPFAM" id="SSF52200">
    <property type="entry name" value="Toll/Interleukin receptor TIR domain"/>
    <property type="match status" value="1"/>
</dbReference>